<feature type="non-terminal residue" evidence="2">
    <location>
        <position position="101"/>
    </location>
</feature>
<accession>A0AAD4BA90</accession>
<dbReference type="Proteomes" id="UP001194468">
    <property type="component" value="Unassembled WGS sequence"/>
</dbReference>
<keyword evidence="1" id="KW-0175">Coiled coil</keyword>
<reference evidence="2" key="2">
    <citation type="journal article" date="2020" name="Nat. Commun.">
        <title>Large-scale genome sequencing of mycorrhizal fungi provides insights into the early evolution of symbiotic traits.</title>
        <authorList>
            <person name="Miyauchi S."/>
            <person name="Kiss E."/>
            <person name="Kuo A."/>
            <person name="Drula E."/>
            <person name="Kohler A."/>
            <person name="Sanchez-Garcia M."/>
            <person name="Morin E."/>
            <person name="Andreopoulos B."/>
            <person name="Barry K.W."/>
            <person name="Bonito G."/>
            <person name="Buee M."/>
            <person name="Carver A."/>
            <person name="Chen C."/>
            <person name="Cichocki N."/>
            <person name="Clum A."/>
            <person name="Culley D."/>
            <person name="Crous P.W."/>
            <person name="Fauchery L."/>
            <person name="Girlanda M."/>
            <person name="Hayes R.D."/>
            <person name="Keri Z."/>
            <person name="LaButti K."/>
            <person name="Lipzen A."/>
            <person name="Lombard V."/>
            <person name="Magnuson J."/>
            <person name="Maillard F."/>
            <person name="Murat C."/>
            <person name="Nolan M."/>
            <person name="Ohm R.A."/>
            <person name="Pangilinan J."/>
            <person name="Pereira M.F."/>
            <person name="Perotto S."/>
            <person name="Peter M."/>
            <person name="Pfister S."/>
            <person name="Riley R."/>
            <person name="Sitrit Y."/>
            <person name="Stielow J.B."/>
            <person name="Szollosi G."/>
            <person name="Zifcakova L."/>
            <person name="Stursova M."/>
            <person name="Spatafora J.W."/>
            <person name="Tedersoo L."/>
            <person name="Vaario L.M."/>
            <person name="Yamada A."/>
            <person name="Yan M."/>
            <person name="Wang P."/>
            <person name="Xu J."/>
            <person name="Bruns T."/>
            <person name="Baldrian P."/>
            <person name="Vilgalys R."/>
            <person name="Dunand C."/>
            <person name="Henrissat B."/>
            <person name="Grigoriev I.V."/>
            <person name="Hibbett D."/>
            <person name="Nagy L.G."/>
            <person name="Martin F.M."/>
        </authorList>
    </citation>
    <scope>NUCLEOTIDE SEQUENCE</scope>
    <source>
        <strain evidence="2">BED1</strain>
    </source>
</reference>
<comment type="caution">
    <text evidence="2">The sequence shown here is derived from an EMBL/GenBank/DDBJ whole genome shotgun (WGS) entry which is preliminary data.</text>
</comment>
<evidence type="ECO:0000256" key="1">
    <source>
        <dbReference type="SAM" id="Coils"/>
    </source>
</evidence>
<evidence type="ECO:0000313" key="2">
    <source>
        <dbReference type="EMBL" id="KAF8414860.1"/>
    </source>
</evidence>
<keyword evidence="3" id="KW-1185">Reference proteome</keyword>
<dbReference type="AlphaFoldDB" id="A0AAD4BA90"/>
<proteinExistence type="predicted"/>
<name>A0AAD4BA90_BOLED</name>
<reference evidence="2" key="1">
    <citation type="submission" date="2019-10" db="EMBL/GenBank/DDBJ databases">
        <authorList>
            <consortium name="DOE Joint Genome Institute"/>
            <person name="Kuo A."/>
            <person name="Miyauchi S."/>
            <person name="Kiss E."/>
            <person name="Drula E."/>
            <person name="Kohler A."/>
            <person name="Sanchez-Garcia M."/>
            <person name="Andreopoulos B."/>
            <person name="Barry K.W."/>
            <person name="Bonito G."/>
            <person name="Buee M."/>
            <person name="Carver A."/>
            <person name="Chen C."/>
            <person name="Cichocki N."/>
            <person name="Clum A."/>
            <person name="Culley D."/>
            <person name="Crous P.W."/>
            <person name="Fauchery L."/>
            <person name="Girlanda M."/>
            <person name="Hayes R."/>
            <person name="Keri Z."/>
            <person name="LaButti K."/>
            <person name="Lipzen A."/>
            <person name="Lombard V."/>
            <person name="Magnuson J."/>
            <person name="Maillard F."/>
            <person name="Morin E."/>
            <person name="Murat C."/>
            <person name="Nolan M."/>
            <person name="Ohm R."/>
            <person name="Pangilinan J."/>
            <person name="Pereira M."/>
            <person name="Perotto S."/>
            <person name="Peter M."/>
            <person name="Riley R."/>
            <person name="Sitrit Y."/>
            <person name="Stielow B."/>
            <person name="Szollosi G."/>
            <person name="Zifcakova L."/>
            <person name="Stursova M."/>
            <person name="Spatafora J.W."/>
            <person name="Tedersoo L."/>
            <person name="Vaario L.-M."/>
            <person name="Yamada A."/>
            <person name="Yan M."/>
            <person name="Wang P."/>
            <person name="Xu J."/>
            <person name="Bruns T."/>
            <person name="Baldrian P."/>
            <person name="Vilgalys R."/>
            <person name="Henrissat B."/>
            <person name="Grigoriev I.V."/>
            <person name="Hibbett D."/>
            <person name="Nagy L.G."/>
            <person name="Martin F.M."/>
        </authorList>
    </citation>
    <scope>NUCLEOTIDE SEQUENCE</scope>
    <source>
        <strain evidence="2">BED1</strain>
    </source>
</reference>
<sequence length="101" mass="11792">MDAIILHHGIRKSKDERIFALQFEGNLLTEEITHLRLEVWASSIHELNDLADSRSEQISQLQSEVGRHKTRLAALSRDEDLMKYLARARVRILSHYVHNFC</sequence>
<protein>
    <submittedName>
        <fullName evidence="2">Uncharacterized protein</fullName>
    </submittedName>
</protein>
<gene>
    <name evidence="2" type="ORF">L210DRAFT_3589782</name>
</gene>
<dbReference type="EMBL" id="WHUW01000413">
    <property type="protein sequence ID" value="KAF8414860.1"/>
    <property type="molecule type" value="Genomic_DNA"/>
</dbReference>
<evidence type="ECO:0000313" key="3">
    <source>
        <dbReference type="Proteomes" id="UP001194468"/>
    </source>
</evidence>
<feature type="coiled-coil region" evidence="1">
    <location>
        <begin position="44"/>
        <end position="78"/>
    </location>
</feature>
<organism evidence="2 3">
    <name type="scientific">Boletus edulis BED1</name>
    <dbReference type="NCBI Taxonomy" id="1328754"/>
    <lineage>
        <taxon>Eukaryota</taxon>
        <taxon>Fungi</taxon>
        <taxon>Dikarya</taxon>
        <taxon>Basidiomycota</taxon>
        <taxon>Agaricomycotina</taxon>
        <taxon>Agaricomycetes</taxon>
        <taxon>Agaricomycetidae</taxon>
        <taxon>Boletales</taxon>
        <taxon>Boletineae</taxon>
        <taxon>Boletaceae</taxon>
        <taxon>Boletoideae</taxon>
        <taxon>Boletus</taxon>
    </lineage>
</organism>